<reference evidence="2" key="1">
    <citation type="submission" date="2022-10" db="EMBL/GenBank/DDBJ databases">
        <title>Genome assembly of Pristionchus species.</title>
        <authorList>
            <person name="Yoshida K."/>
            <person name="Sommer R.J."/>
        </authorList>
    </citation>
    <scope>NUCLEOTIDE SEQUENCE [LARGE SCALE GENOMIC DNA]</scope>
    <source>
        <strain evidence="2">RS5460</strain>
    </source>
</reference>
<gene>
    <name evidence="1" type="ORF">PMAYCL1PPCAC_13791</name>
</gene>
<feature type="non-terminal residue" evidence="1">
    <location>
        <position position="1"/>
    </location>
</feature>
<evidence type="ECO:0000313" key="2">
    <source>
        <dbReference type="Proteomes" id="UP001328107"/>
    </source>
</evidence>
<name>A0AAN5CHC9_9BILA</name>
<organism evidence="1 2">
    <name type="scientific">Pristionchus mayeri</name>
    <dbReference type="NCBI Taxonomy" id="1317129"/>
    <lineage>
        <taxon>Eukaryota</taxon>
        <taxon>Metazoa</taxon>
        <taxon>Ecdysozoa</taxon>
        <taxon>Nematoda</taxon>
        <taxon>Chromadorea</taxon>
        <taxon>Rhabditida</taxon>
        <taxon>Rhabditina</taxon>
        <taxon>Diplogasteromorpha</taxon>
        <taxon>Diplogasteroidea</taxon>
        <taxon>Neodiplogasteridae</taxon>
        <taxon>Pristionchus</taxon>
    </lineage>
</organism>
<keyword evidence="2" id="KW-1185">Reference proteome</keyword>
<dbReference type="AlphaFoldDB" id="A0AAN5CHC9"/>
<protein>
    <submittedName>
        <fullName evidence="1">Uncharacterized protein</fullName>
    </submittedName>
</protein>
<feature type="non-terminal residue" evidence="1">
    <location>
        <position position="74"/>
    </location>
</feature>
<comment type="caution">
    <text evidence="1">The sequence shown here is derived from an EMBL/GenBank/DDBJ whole genome shotgun (WGS) entry which is preliminary data.</text>
</comment>
<evidence type="ECO:0000313" key="1">
    <source>
        <dbReference type="EMBL" id="GMR43596.1"/>
    </source>
</evidence>
<dbReference type="EMBL" id="BTRK01000003">
    <property type="protein sequence ID" value="GMR43596.1"/>
    <property type="molecule type" value="Genomic_DNA"/>
</dbReference>
<accession>A0AAN5CHC9</accession>
<proteinExistence type="predicted"/>
<sequence length="74" mass="8781">RVADLMKELDEERRRTSDRNRINIILSGFCMSQRRRMREAEQLVERATSTLLMHCGLRVRREEEGGMDEGDIEE</sequence>
<dbReference type="Proteomes" id="UP001328107">
    <property type="component" value="Unassembled WGS sequence"/>
</dbReference>